<dbReference type="CDD" id="cd01949">
    <property type="entry name" value="GGDEF"/>
    <property type="match status" value="1"/>
</dbReference>
<dbReference type="RefSeq" id="WP_008788897.1">
    <property type="nucleotide sequence ID" value="NZ_AKCB01000001.1"/>
</dbReference>
<dbReference type="PANTHER" id="PTHR45138:SF9">
    <property type="entry name" value="DIGUANYLATE CYCLASE DGCM-RELATED"/>
    <property type="match status" value="1"/>
</dbReference>
<proteinExistence type="predicted"/>
<dbReference type="GeneID" id="78229747"/>
<dbReference type="PANTHER" id="PTHR45138">
    <property type="entry name" value="REGULATORY COMPONENTS OF SENSORY TRANSDUCTION SYSTEM"/>
    <property type="match status" value="1"/>
</dbReference>
<evidence type="ECO:0000313" key="2">
    <source>
        <dbReference type="EMBL" id="EFW04906.1"/>
    </source>
</evidence>
<dbReference type="InterPro" id="IPR000160">
    <property type="entry name" value="GGDEF_dom"/>
</dbReference>
<dbReference type="AlphaFoldDB" id="E7GAK5"/>
<protein>
    <recommendedName>
        <fullName evidence="1">GGDEF domain-containing protein</fullName>
    </recommendedName>
</protein>
<dbReference type="OrthoDB" id="9804955at2"/>
<dbReference type="EMBL" id="ADKX01000032">
    <property type="protein sequence ID" value="EFW04906.1"/>
    <property type="molecule type" value="Genomic_DNA"/>
</dbReference>
<dbReference type="PROSITE" id="PS50887">
    <property type="entry name" value="GGDEF"/>
    <property type="match status" value="1"/>
</dbReference>
<feature type="domain" description="GGDEF" evidence="1">
    <location>
        <begin position="153"/>
        <end position="278"/>
    </location>
</feature>
<dbReference type="Proteomes" id="UP000003157">
    <property type="component" value="Unassembled WGS sequence"/>
</dbReference>
<evidence type="ECO:0000259" key="1">
    <source>
        <dbReference type="PROSITE" id="PS50887"/>
    </source>
</evidence>
<comment type="caution">
    <text evidence="2">The sequence shown here is derived from an EMBL/GenBank/DDBJ whole genome shotgun (WGS) entry which is preliminary data.</text>
</comment>
<dbReference type="STRING" id="100884.GCA_000269565_01890"/>
<reference evidence="2 3" key="1">
    <citation type="submission" date="2010-12" db="EMBL/GenBank/DDBJ databases">
        <title>The Genome Sequence of Coprobacillus sp. strain 29_1.</title>
        <authorList>
            <consortium name="The Broad Institute Genome Sequencing Platform"/>
            <person name="Earl A."/>
            <person name="Ward D."/>
            <person name="Feldgarden M."/>
            <person name="Gevers D."/>
            <person name="Daigneault M."/>
            <person name="Sibley C.D."/>
            <person name="White A."/>
            <person name="Strauss J."/>
            <person name="Allen-Vercoe E."/>
            <person name="Young S.K."/>
            <person name="Zeng Q."/>
            <person name="Gargeya S."/>
            <person name="Fitzgerald M."/>
            <person name="Haas B."/>
            <person name="Abouelleil A."/>
            <person name="Alvarado L."/>
            <person name="Arachchi H.M."/>
            <person name="Berlin A."/>
            <person name="Brown A."/>
            <person name="Chapman S.B."/>
            <person name="Chen Z."/>
            <person name="Dunbar C."/>
            <person name="Freedman E."/>
            <person name="Gearin G."/>
            <person name="Gellesch M."/>
            <person name="Goldberg J."/>
            <person name="Griggs A."/>
            <person name="Gujja S."/>
            <person name="Heilman E."/>
            <person name="Heiman D."/>
            <person name="Howarth C."/>
            <person name="Larson L."/>
            <person name="Lui A."/>
            <person name="MacDonald P.J.P."/>
            <person name="Mehta T."/>
            <person name="Montmayeur A."/>
            <person name="Murphy C."/>
            <person name="Neiman D."/>
            <person name="Pearson M."/>
            <person name="Priest M."/>
            <person name="Roberts A."/>
            <person name="Saif S."/>
            <person name="Shea T."/>
            <person name="Shenoy N."/>
            <person name="Sisk P."/>
            <person name="Stolte C."/>
            <person name="Sykes S."/>
            <person name="White J."/>
            <person name="Yandava C."/>
            <person name="Nusbaum C."/>
            <person name="Birren B."/>
        </authorList>
    </citation>
    <scope>NUCLEOTIDE SEQUENCE [LARGE SCALE GENOMIC DNA]</scope>
    <source>
        <strain evidence="2 3">29_1</strain>
    </source>
</reference>
<organism evidence="2 3">
    <name type="scientific">Coprobacillus cateniformis</name>
    <dbReference type="NCBI Taxonomy" id="100884"/>
    <lineage>
        <taxon>Bacteria</taxon>
        <taxon>Bacillati</taxon>
        <taxon>Bacillota</taxon>
        <taxon>Erysipelotrichia</taxon>
        <taxon>Erysipelotrichales</taxon>
        <taxon>Coprobacillaceae</taxon>
        <taxon>Coprobacillus</taxon>
    </lineage>
</organism>
<dbReference type="InterPro" id="IPR043128">
    <property type="entry name" value="Rev_trsase/Diguanyl_cyclase"/>
</dbReference>
<dbReference type="InterPro" id="IPR029787">
    <property type="entry name" value="Nucleotide_cyclase"/>
</dbReference>
<gene>
    <name evidence="2" type="ORF">HMPREF9488_01795</name>
</gene>
<dbReference type="HOGENOM" id="CLU_1000078_0_0_9"/>
<dbReference type="GO" id="GO:0052621">
    <property type="term" value="F:diguanylate cyclase activity"/>
    <property type="evidence" value="ECO:0007669"/>
    <property type="project" value="TreeGrafter"/>
</dbReference>
<dbReference type="NCBIfam" id="TIGR00254">
    <property type="entry name" value="GGDEF"/>
    <property type="match status" value="1"/>
</dbReference>
<dbReference type="SMART" id="SM00267">
    <property type="entry name" value="GGDEF"/>
    <property type="match status" value="1"/>
</dbReference>
<evidence type="ECO:0000313" key="3">
    <source>
        <dbReference type="Proteomes" id="UP000003157"/>
    </source>
</evidence>
<dbReference type="InterPro" id="IPR050469">
    <property type="entry name" value="Diguanylate_Cyclase"/>
</dbReference>
<accession>E7GAK5</accession>
<dbReference type="SUPFAM" id="SSF55073">
    <property type="entry name" value="Nucleotide cyclase"/>
    <property type="match status" value="1"/>
</dbReference>
<dbReference type="Pfam" id="PF00990">
    <property type="entry name" value="GGDEF"/>
    <property type="match status" value="1"/>
</dbReference>
<sequence length="278" mass="33099">MNIYQRFKERLMFLLFHSCHIYLLEHFQNIVIFQYNPQNHNIYVVPRCQRYFNITKHRLETSYNDLFDNILSGQGACYGRVQLNLNGSWVILEYQYIYKNKRLVRIDGYMTDIDDMKQYESYLLDVSQKDGLTHLYNKVTVEKRIEENILLHGKGTLLMLDIDCFKKLNDQYGHLEGDKILKGFAAELTSVFQNEIIGRIGGDEFIVYLKTMKKDNLIDKIDYLLTQVTSQYQIMPFSISIGIVNYNGQDTYEEFFHKADMAMYKAKSMCDQKYYFYE</sequence>
<name>E7GAK5_9FIRM</name>
<dbReference type="eggNOG" id="COG2199">
    <property type="taxonomic scope" value="Bacteria"/>
</dbReference>
<keyword evidence="3" id="KW-1185">Reference proteome</keyword>
<dbReference type="Gene3D" id="3.30.70.270">
    <property type="match status" value="1"/>
</dbReference>